<keyword evidence="1 3" id="KW-0732">Signal</keyword>
<dbReference type="PROSITE" id="PS51257">
    <property type="entry name" value="PROKAR_LIPOPROTEIN"/>
    <property type="match status" value="1"/>
</dbReference>
<feature type="region of interest" description="Disordered" evidence="2">
    <location>
        <begin position="29"/>
        <end position="52"/>
    </location>
</feature>
<evidence type="ECO:0000256" key="1">
    <source>
        <dbReference type="ARBA" id="ARBA00022729"/>
    </source>
</evidence>
<dbReference type="RefSeq" id="WP_185119893.1">
    <property type="nucleotide sequence ID" value="NZ_JACJVQ010000007.1"/>
</dbReference>
<accession>A0A841SQH6</accession>
<keyword evidence="5" id="KW-1185">Reference proteome</keyword>
<dbReference type="SUPFAM" id="SSF53850">
    <property type="entry name" value="Periplasmic binding protein-like II"/>
    <property type="match status" value="1"/>
</dbReference>
<comment type="caution">
    <text evidence="4">The sequence shown here is derived from an EMBL/GenBank/DDBJ whole genome shotgun (WGS) entry which is preliminary data.</text>
</comment>
<dbReference type="PANTHER" id="PTHR43649">
    <property type="entry name" value="ARABINOSE-BINDING PROTEIN-RELATED"/>
    <property type="match status" value="1"/>
</dbReference>
<evidence type="ECO:0000313" key="5">
    <source>
        <dbReference type="Proteomes" id="UP000535838"/>
    </source>
</evidence>
<sequence length="571" mass="63233">MSRKRSLLALSLTALLTLAACSGKNDNNANTAEGADGTASGPVQSQAASESQDAIAEAIRKGTYKFETPVKITTVKATDSTMKYKNGESAENNVHTKWARDELGIDIKYLWQVPGDQFATKMRLMLTSEESLPDVLMTEDMTLLNELIQSGKYKDITEDYEKYASPTIKEIYNSNPLMWSQVTYDGKKMAFPNFAHAGNDNGVMWIRQDWLDKLGMKAPTTFEELEVLMQAMLDKKPGGSDKIVPLGVSLGSGGSNPSIFNGWLGESTWVFGPSGTIPNQWLEKDGELVHGSTRPEMKEGLTRLRDWYDKGYISKEAGLHDENKLAELIGQGKVGIVVAPYWLPNWPIPDLEKNVPGATMNPYPLPSLNGKAAARDSTFLRGGLIVKKDFEHTDALFLYLNRIFEKGKTGSEFENGWYEDYDYTVKADGTISVDDADIPGGKVGPAKYLLMEPKNPFTNLKTLAKMSRGAEPSSAEEERALRTNPKVLKAGEYVDDGWQANTYVPNAFTGSPTATMQTKNGILSKLEGETFLGIIYGKKSMDDFDKFVKEWNKIGGEQVTEEANEWYQKSK</sequence>
<feature type="signal peptide" evidence="3">
    <location>
        <begin position="1"/>
        <end position="19"/>
    </location>
</feature>
<name>A0A841SQH6_9BACL</name>
<dbReference type="PANTHER" id="PTHR43649:SF33">
    <property type="entry name" value="POLYGALACTURONAN_RHAMNOGALACTURONAN-BINDING PROTEIN YTCQ"/>
    <property type="match status" value="1"/>
</dbReference>
<dbReference type="EMBL" id="JACJVQ010000007">
    <property type="protein sequence ID" value="MBB6634663.1"/>
    <property type="molecule type" value="Genomic_DNA"/>
</dbReference>
<evidence type="ECO:0000256" key="2">
    <source>
        <dbReference type="SAM" id="MobiDB-lite"/>
    </source>
</evidence>
<dbReference type="AlphaFoldDB" id="A0A841SQH6"/>
<feature type="compositionally biased region" description="Polar residues" evidence="2">
    <location>
        <begin position="41"/>
        <end position="52"/>
    </location>
</feature>
<reference evidence="4 5" key="1">
    <citation type="submission" date="2020-08" db="EMBL/GenBank/DDBJ databases">
        <title>Cohnella phylogeny.</title>
        <authorList>
            <person name="Dunlap C."/>
        </authorList>
    </citation>
    <scope>NUCLEOTIDE SEQUENCE [LARGE SCALE GENOMIC DNA]</scope>
    <source>
        <strain evidence="4 5">DSM 25241</strain>
    </source>
</reference>
<evidence type="ECO:0000256" key="3">
    <source>
        <dbReference type="SAM" id="SignalP"/>
    </source>
</evidence>
<feature type="chain" id="PRO_5039611346" evidence="3">
    <location>
        <begin position="20"/>
        <end position="571"/>
    </location>
</feature>
<evidence type="ECO:0000313" key="4">
    <source>
        <dbReference type="EMBL" id="MBB6634663.1"/>
    </source>
</evidence>
<gene>
    <name evidence="4" type="ORF">H7B67_11125</name>
</gene>
<organism evidence="4 5">
    <name type="scientific">Cohnella thailandensis</name>
    <dbReference type="NCBI Taxonomy" id="557557"/>
    <lineage>
        <taxon>Bacteria</taxon>
        <taxon>Bacillati</taxon>
        <taxon>Bacillota</taxon>
        <taxon>Bacilli</taxon>
        <taxon>Bacillales</taxon>
        <taxon>Paenibacillaceae</taxon>
        <taxon>Cohnella</taxon>
    </lineage>
</organism>
<dbReference type="InterPro" id="IPR050490">
    <property type="entry name" value="Bact_solute-bd_prot1"/>
</dbReference>
<dbReference type="Proteomes" id="UP000535838">
    <property type="component" value="Unassembled WGS sequence"/>
</dbReference>
<protein>
    <submittedName>
        <fullName evidence="4">Extracellular solute-binding protein</fullName>
    </submittedName>
</protein>
<proteinExistence type="predicted"/>
<dbReference type="Gene3D" id="3.40.190.10">
    <property type="entry name" value="Periplasmic binding protein-like II"/>
    <property type="match status" value="3"/>
</dbReference>